<feature type="active site" description="Proton donor/acceptor" evidence="2">
    <location>
        <position position="191"/>
    </location>
</feature>
<dbReference type="InterPro" id="IPR047047">
    <property type="entry name" value="GST_Omega-like_C"/>
</dbReference>
<dbReference type="AlphaFoldDB" id="A0A084AFF4"/>
<dbReference type="PIRSF" id="PIRSF015753">
    <property type="entry name" value="GST"/>
    <property type="match status" value="1"/>
</dbReference>
<comment type="similarity">
    <text evidence="1">Belongs to the GST superfamily.</text>
</comment>
<evidence type="ECO:0000256" key="3">
    <source>
        <dbReference type="PIRSR" id="PIRSR015753-2"/>
    </source>
</evidence>
<feature type="region of interest" description="Disordered" evidence="5">
    <location>
        <begin position="1"/>
        <end position="23"/>
    </location>
</feature>
<evidence type="ECO:0000313" key="8">
    <source>
        <dbReference type="Proteomes" id="UP000028045"/>
    </source>
</evidence>
<feature type="active site" description="Nucleophile" evidence="2">
    <location>
        <position position="42"/>
    </location>
</feature>
<feature type="site" description="Lowers pKa of active site Cys" evidence="4">
    <location>
        <position position="251"/>
    </location>
</feature>
<dbReference type="Gene3D" id="1.20.1050.10">
    <property type="match status" value="1"/>
</dbReference>
<dbReference type="SUPFAM" id="SSF47616">
    <property type="entry name" value="GST C-terminal domain-like"/>
    <property type="match status" value="1"/>
</dbReference>
<evidence type="ECO:0000256" key="5">
    <source>
        <dbReference type="SAM" id="MobiDB-lite"/>
    </source>
</evidence>
<feature type="domain" description="GST N-terminal" evidence="6">
    <location>
        <begin position="41"/>
        <end position="148"/>
    </location>
</feature>
<evidence type="ECO:0000256" key="1">
    <source>
        <dbReference type="ARBA" id="ARBA00007409"/>
    </source>
</evidence>
<dbReference type="SFLD" id="SFLDG01148">
    <property type="entry name" value="Xi_(cytGST)"/>
    <property type="match status" value="1"/>
</dbReference>
<dbReference type="InterPro" id="IPR036282">
    <property type="entry name" value="Glutathione-S-Trfase_C_sf"/>
</dbReference>
<dbReference type="SFLD" id="SFLDG01206">
    <property type="entry name" value="Xi.1"/>
    <property type="match status" value="1"/>
</dbReference>
<dbReference type="SFLD" id="SFLDS00019">
    <property type="entry name" value="Glutathione_Transferase_(cytos"/>
    <property type="match status" value="1"/>
</dbReference>
<dbReference type="InterPro" id="IPR016639">
    <property type="entry name" value="GST_Omega/GSH"/>
</dbReference>
<dbReference type="HOGENOM" id="CLU_037263_0_1_1"/>
<dbReference type="Pfam" id="PF13409">
    <property type="entry name" value="GST_N_2"/>
    <property type="match status" value="1"/>
</dbReference>
<keyword evidence="8" id="KW-1185">Reference proteome</keyword>
<dbReference type="Pfam" id="PF13410">
    <property type="entry name" value="GST_C_2"/>
    <property type="match status" value="1"/>
</dbReference>
<dbReference type="GO" id="GO:0005737">
    <property type="term" value="C:cytoplasm"/>
    <property type="evidence" value="ECO:0007669"/>
    <property type="project" value="TreeGrafter"/>
</dbReference>
<evidence type="ECO:0000259" key="6">
    <source>
        <dbReference type="Pfam" id="PF13409"/>
    </source>
</evidence>
<dbReference type="InterPro" id="IPR004045">
    <property type="entry name" value="Glutathione_S-Trfase_N"/>
</dbReference>
<evidence type="ECO:0000313" key="7">
    <source>
        <dbReference type="EMBL" id="KEY64033.1"/>
    </source>
</evidence>
<dbReference type="PANTHER" id="PTHR32419:SF23">
    <property type="entry name" value="GLUTATHIONE S-TRANSFERASE (EUROFUNG)"/>
    <property type="match status" value="1"/>
</dbReference>
<feature type="binding site" evidence="3">
    <location>
        <begin position="120"/>
        <end position="123"/>
    </location>
    <ligand>
        <name>glutathione</name>
        <dbReference type="ChEBI" id="CHEBI:57925"/>
    </ligand>
</feature>
<sequence length="349" mass="39701">MSPQSDPAIHADPNDSWHGVITKKGQFPPEKDQYHLYIGLFCPFAHRANLVRHLKGLESIIDISIVKAYPKGDENGWPGWRFNGENKSDDVYPGATEDKLFGSKFLHEVYFKADSDYKGRYSVPVLWDKKQNTIVSNESAELLRWLPTAFDDDLQCEEGADRALDLYPDPLKEKIDEISTWMQRDLNSGVYKAGFAKDQNTYNDNVPVVFAALNQLESIIHGSGGPYILGQRLTELDIRAYATVIRFDTIYVQHFKCNLGTIRGNYPVIHEWLKNLYWNVKGFKETTDFVHIKENYSKSHGDINPLAITPLGPFPDIEDGVNLNFIAMEPGVVKHPHVLKKQKELYGTA</sequence>
<feature type="binding site" evidence="3">
    <location>
        <position position="80"/>
    </location>
    <ligand>
        <name>glutathione</name>
        <dbReference type="ChEBI" id="CHEBI:57925"/>
    </ligand>
</feature>
<dbReference type="OrthoDB" id="2309723at2759"/>
<reference evidence="7 8" key="1">
    <citation type="journal article" date="2014" name="BMC Genomics">
        <title>Comparative genome sequencing reveals chemotype-specific gene clusters in the toxigenic black mold Stachybotrys.</title>
        <authorList>
            <person name="Semeiks J."/>
            <person name="Borek D."/>
            <person name="Otwinowski Z."/>
            <person name="Grishin N.V."/>
        </authorList>
    </citation>
    <scope>NUCLEOTIDE SEQUENCE [LARGE SCALE GENOMIC DNA]</scope>
    <source>
        <strain evidence="8">CBS 109288 / IBT 7711</strain>
    </source>
</reference>
<accession>A0A084AFF4</accession>
<dbReference type="PANTHER" id="PTHR32419">
    <property type="entry name" value="GLUTATHIONYL-HYDROQUINONE REDUCTASE"/>
    <property type="match status" value="1"/>
</dbReference>
<dbReference type="GO" id="GO:0004364">
    <property type="term" value="F:glutathione transferase activity"/>
    <property type="evidence" value="ECO:0007669"/>
    <property type="project" value="InterPro"/>
</dbReference>
<feature type="site" description="Lowers pKa of active site Cys" evidence="4">
    <location>
        <position position="296"/>
    </location>
</feature>
<dbReference type="SUPFAM" id="SSF52833">
    <property type="entry name" value="Thioredoxin-like"/>
    <property type="match status" value="1"/>
</dbReference>
<dbReference type="InterPro" id="IPR036249">
    <property type="entry name" value="Thioredoxin-like_sf"/>
</dbReference>
<evidence type="ECO:0000256" key="2">
    <source>
        <dbReference type="PIRSR" id="PIRSR015753-1"/>
    </source>
</evidence>
<feature type="binding site" evidence="3">
    <location>
        <begin position="138"/>
        <end position="139"/>
    </location>
    <ligand>
        <name>glutathione</name>
        <dbReference type="ChEBI" id="CHEBI:57925"/>
    </ligand>
</feature>
<proteinExistence type="inferred from homology"/>
<organism evidence="7 8">
    <name type="scientific">Stachybotrys chartarum (strain CBS 109288 / IBT 7711)</name>
    <name type="common">Toxic black mold</name>
    <name type="synonym">Stilbospora chartarum</name>
    <dbReference type="NCBI Taxonomy" id="1280523"/>
    <lineage>
        <taxon>Eukaryota</taxon>
        <taxon>Fungi</taxon>
        <taxon>Dikarya</taxon>
        <taxon>Ascomycota</taxon>
        <taxon>Pezizomycotina</taxon>
        <taxon>Sordariomycetes</taxon>
        <taxon>Hypocreomycetidae</taxon>
        <taxon>Hypocreales</taxon>
        <taxon>Stachybotryaceae</taxon>
        <taxon>Stachybotrys</taxon>
    </lineage>
</organism>
<gene>
    <name evidence="7" type="ORF">S7711_07396</name>
</gene>
<name>A0A084AFF4_STACB</name>
<dbReference type="EMBL" id="KL648755">
    <property type="protein sequence ID" value="KEY64033.1"/>
    <property type="molecule type" value="Genomic_DNA"/>
</dbReference>
<dbReference type="Gene3D" id="3.40.30.10">
    <property type="entry name" value="Glutaredoxin"/>
    <property type="match status" value="1"/>
</dbReference>
<protein>
    <recommendedName>
        <fullName evidence="6">GST N-terminal domain-containing protein</fullName>
    </recommendedName>
</protein>
<dbReference type="InterPro" id="IPR040079">
    <property type="entry name" value="Glutathione_S-Trfase"/>
</dbReference>
<dbReference type="CDD" id="cd03190">
    <property type="entry name" value="GST_C_Omega_like"/>
    <property type="match status" value="1"/>
</dbReference>
<dbReference type="Proteomes" id="UP000028045">
    <property type="component" value="Unassembled WGS sequence"/>
</dbReference>
<evidence type="ECO:0000256" key="4">
    <source>
        <dbReference type="PIRSR" id="PIRSR015753-3"/>
    </source>
</evidence>